<evidence type="ECO:0000313" key="2">
    <source>
        <dbReference type="Proteomes" id="UP000241284"/>
    </source>
</evidence>
<organism evidence="1 2">
    <name type="scientific">Candidatus Marsarchaeota G2 archaeon ECH_B_2</name>
    <dbReference type="NCBI Taxonomy" id="1978160"/>
    <lineage>
        <taxon>Archaea</taxon>
        <taxon>Candidatus Marsarchaeota</taxon>
        <taxon>Candidatus Marsarchaeota group 2</taxon>
    </lineage>
</organism>
<comment type="caution">
    <text evidence="1">The sequence shown here is derived from an EMBL/GenBank/DDBJ whole genome shotgun (WGS) entry which is preliminary data.</text>
</comment>
<name>A0A2R6B6Z7_9ARCH</name>
<gene>
    <name evidence="1" type="ORF">B9Q06_09320</name>
</gene>
<dbReference type="EMBL" id="NEXH01000025">
    <property type="protein sequence ID" value="PSN94409.1"/>
    <property type="molecule type" value="Genomic_DNA"/>
</dbReference>
<reference evidence="1 2" key="1">
    <citation type="submission" date="2017-04" db="EMBL/GenBank/DDBJ databases">
        <title>Novel microbial lineages endemic to geothermal iron-oxide mats fill important gaps in the evolutionary history of Archaea.</title>
        <authorList>
            <person name="Jay Z.J."/>
            <person name="Beam J.P."/>
            <person name="Dlakic M."/>
            <person name="Rusch D.B."/>
            <person name="Kozubal M.A."/>
            <person name="Inskeep W.P."/>
        </authorList>
    </citation>
    <scope>NUCLEOTIDE SEQUENCE [LARGE SCALE GENOMIC DNA]</scope>
    <source>
        <strain evidence="1">ECH_B_2</strain>
    </source>
</reference>
<dbReference type="Proteomes" id="UP000241284">
    <property type="component" value="Unassembled WGS sequence"/>
</dbReference>
<dbReference type="AlphaFoldDB" id="A0A2R6B6Z7"/>
<sequence>MQALSGEVRHAQQGYSGFVAPIKIDQSKLEELYSYDYFFVSAVVNLEAAAGKLDSTYDPASSSTLLGGLSELAKMISDARAKWSTRLEAVEGILVQGS</sequence>
<proteinExistence type="predicted"/>
<evidence type="ECO:0000313" key="1">
    <source>
        <dbReference type="EMBL" id="PSN94409.1"/>
    </source>
</evidence>
<accession>A0A2R6B6Z7</accession>
<protein>
    <submittedName>
        <fullName evidence="1">Uncharacterized protein</fullName>
    </submittedName>
</protein>